<dbReference type="EMBL" id="DF820477">
    <property type="protein sequence ID" value="GAK61166.1"/>
    <property type="molecule type" value="Genomic_DNA"/>
</dbReference>
<accession>A0A081C9B1</accession>
<protein>
    <submittedName>
        <fullName evidence="1">Uncharacterized protein</fullName>
    </submittedName>
</protein>
<dbReference type="eggNOG" id="COG4636">
    <property type="taxonomic scope" value="Bacteria"/>
</dbReference>
<evidence type="ECO:0000313" key="2">
    <source>
        <dbReference type="Proteomes" id="UP000030661"/>
    </source>
</evidence>
<dbReference type="AlphaFoldDB" id="A0A081C9B1"/>
<evidence type="ECO:0000313" key="1">
    <source>
        <dbReference type="EMBL" id="GAK61166.1"/>
    </source>
</evidence>
<sequence>METMISKQPRSKTKTKRKTIPRELIYEMRHGTPIYYRDYQKVVANEKSLEEVMGSSALQGQLIAWIVWFLLSNSLYAVDKKVL</sequence>
<dbReference type="Proteomes" id="UP000030661">
    <property type="component" value="Unassembled WGS sequence"/>
</dbReference>
<dbReference type="HOGENOM" id="CLU_2535760_0_0_0"/>
<keyword evidence="2" id="KW-1185">Reference proteome</keyword>
<proteinExistence type="predicted"/>
<gene>
    <name evidence="1" type="ORF">U27_01065</name>
</gene>
<name>A0A081C9B1_VECG1</name>
<reference evidence="1" key="1">
    <citation type="journal article" date="2015" name="PeerJ">
        <title>First genomic representation of candidate bacterial phylum KSB3 points to enhanced environmental sensing as a trigger of wastewater bulking.</title>
        <authorList>
            <person name="Sekiguchi Y."/>
            <person name="Ohashi A."/>
            <person name="Parks D.H."/>
            <person name="Yamauchi T."/>
            <person name="Tyson G.W."/>
            <person name="Hugenholtz P."/>
        </authorList>
    </citation>
    <scope>NUCLEOTIDE SEQUENCE [LARGE SCALE GENOMIC DNA]</scope>
</reference>
<organism evidence="1">
    <name type="scientific">Vecturithrix granuli</name>
    <dbReference type="NCBI Taxonomy" id="1499967"/>
    <lineage>
        <taxon>Bacteria</taxon>
        <taxon>Candidatus Moduliflexota</taxon>
        <taxon>Candidatus Vecturitrichia</taxon>
        <taxon>Candidatus Vecturitrichales</taxon>
        <taxon>Candidatus Vecturitrichaceae</taxon>
        <taxon>Candidatus Vecturithrix</taxon>
    </lineage>
</organism>